<keyword evidence="3" id="KW-1185">Reference proteome</keyword>
<dbReference type="InterPro" id="IPR009228">
    <property type="entry name" value="Capsid_scaffold_GpO"/>
</dbReference>
<dbReference type="Pfam" id="PF05929">
    <property type="entry name" value="Phage_GPO"/>
    <property type="match status" value="1"/>
</dbReference>
<dbReference type="AlphaFoldDB" id="A0A375AA64"/>
<protein>
    <submittedName>
        <fullName evidence="2">Phage capsid scaffolding protein</fullName>
    </submittedName>
</protein>
<sequence length="283" mass="30293">MPISKPFIAAVEGVACDGRPIERIWITQMAKNYSSQVRGARVNLEHIKGYSPSSDFRAYGDVVSAKEVTVPDGPLKGKAALELVIDATPDLVALSKQRQKIYPSIEVHPSFSNTGEAYLMGLAMTDDPASLGVGILEFNAGCEGKGPLDSRKSAPECLFTATAPDAGVVLEFEDAPPAGESGASFFSRIKELLTGNQQRFSQENGEIRQAVEAIAESQRGVLDSISQFSAMAQENTALKQQVGELSQSVTDLKGLLERQDGHFSQRPQATGNNSQSDTILADC</sequence>
<dbReference type="EMBL" id="LT615367">
    <property type="protein sequence ID" value="SLM62831.1"/>
    <property type="molecule type" value="Genomic_DNA"/>
</dbReference>
<proteinExistence type="predicted"/>
<organism evidence="2 3">
    <name type="scientific">Dickeya aquatica</name>
    <dbReference type="NCBI Taxonomy" id="1401087"/>
    <lineage>
        <taxon>Bacteria</taxon>
        <taxon>Pseudomonadati</taxon>
        <taxon>Pseudomonadota</taxon>
        <taxon>Gammaproteobacteria</taxon>
        <taxon>Enterobacterales</taxon>
        <taxon>Pectobacteriaceae</taxon>
        <taxon>Dickeya</taxon>
    </lineage>
</organism>
<feature type="region of interest" description="Disordered" evidence="1">
    <location>
        <begin position="262"/>
        <end position="283"/>
    </location>
</feature>
<accession>A0A375AA64</accession>
<dbReference type="Proteomes" id="UP000294820">
    <property type="component" value="Chromosome 1"/>
</dbReference>
<dbReference type="RefSeq" id="WP_067487063.1">
    <property type="nucleotide sequence ID" value="NZ_LT615367.1"/>
</dbReference>
<evidence type="ECO:0000313" key="2">
    <source>
        <dbReference type="EMBL" id="SLM62831.1"/>
    </source>
</evidence>
<dbReference type="KEGG" id="daq:DAQ1742_01901"/>
<gene>
    <name evidence="2" type="ORF">DAQ1742_01901</name>
</gene>
<evidence type="ECO:0000313" key="3">
    <source>
        <dbReference type="Proteomes" id="UP000294820"/>
    </source>
</evidence>
<name>A0A375AA64_9GAMM</name>
<reference evidence="2 3" key="1">
    <citation type="submission" date="2016-09" db="EMBL/GenBank/DDBJ databases">
        <authorList>
            <person name="Reverchon S."/>
            <person name="Nasser W."/>
            <person name="Leonard S."/>
            <person name="Brochier C."/>
            <person name="Duprey A."/>
        </authorList>
    </citation>
    <scope>NUCLEOTIDE SEQUENCE [LARGE SCALE GENOMIC DNA]</scope>
    <source>
        <strain evidence="2 3">174/2</strain>
    </source>
</reference>
<feature type="compositionally biased region" description="Polar residues" evidence="1">
    <location>
        <begin position="265"/>
        <end position="283"/>
    </location>
</feature>
<evidence type="ECO:0000256" key="1">
    <source>
        <dbReference type="SAM" id="MobiDB-lite"/>
    </source>
</evidence>